<protein>
    <submittedName>
        <fullName evidence="1">Uncharacterized protein</fullName>
    </submittedName>
</protein>
<gene>
    <name evidence="1" type="ORF">EV192_1143</name>
</gene>
<dbReference type="EMBL" id="SLWS01000014">
    <property type="protein sequence ID" value="TCO49638.1"/>
    <property type="molecule type" value="Genomic_DNA"/>
</dbReference>
<organism evidence="1 2">
    <name type="scientific">Actinocrispum wychmicini</name>
    <dbReference type="NCBI Taxonomy" id="1213861"/>
    <lineage>
        <taxon>Bacteria</taxon>
        <taxon>Bacillati</taxon>
        <taxon>Actinomycetota</taxon>
        <taxon>Actinomycetes</taxon>
        <taxon>Pseudonocardiales</taxon>
        <taxon>Pseudonocardiaceae</taxon>
        <taxon>Actinocrispum</taxon>
    </lineage>
</organism>
<accession>A0A4R2IZ72</accession>
<keyword evidence="2" id="KW-1185">Reference proteome</keyword>
<proteinExistence type="predicted"/>
<dbReference type="OrthoDB" id="3742379at2"/>
<dbReference type="RefSeq" id="WP_132124902.1">
    <property type="nucleotide sequence ID" value="NZ_SLWS01000014.1"/>
</dbReference>
<dbReference type="Proteomes" id="UP000295680">
    <property type="component" value="Unassembled WGS sequence"/>
</dbReference>
<comment type="caution">
    <text evidence="1">The sequence shown here is derived from an EMBL/GenBank/DDBJ whole genome shotgun (WGS) entry which is preliminary data.</text>
</comment>
<dbReference type="AlphaFoldDB" id="A0A4R2IZ72"/>
<reference evidence="1 2" key="1">
    <citation type="submission" date="2019-03" db="EMBL/GenBank/DDBJ databases">
        <title>Genomic Encyclopedia of Type Strains, Phase IV (KMG-IV): sequencing the most valuable type-strain genomes for metagenomic binning, comparative biology and taxonomic classification.</title>
        <authorList>
            <person name="Goeker M."/>
        </authorList>
    </citation>
    <scope>NUCLEOTIDE SEQUENCE [LARGE SCALE GENOMIC DNA]</scope>
    <source>
        <strain evidence="1 2">DSM 45934</strain>
    </source>
</reference>
<name>A0A4R2IZ72_9PSEU</name>
<evidence type="ECO:0000313" key="1">
    <source>
        <dbReference type="EMBL" id="TCO49638.1"/>
    </source>
</evidence>
<sequence length="153" mass="16293">MPLPVPEHSPDLRLADGRSATVVGEHTWIWTDRSAWAEQSKRVAAGSVWAEVTAIPVRLSFDTAVSIPVSCPGPGTAYDRRYGLHAASPDCDIVFITSSYGQPGDQVNATYRITWRVTWVGSTGTAPASGTLPTMTSQATTTLAVAEAQALIH</sequence>
<evidence type="ECO:0000313" key="2">
    <source>
        <dbReference type="Proteomes" id="UP000295680"/>
    </source>
</evidence>